<reference evidence="1 2" key="1">
    <citation type="journal article" date="2018" name="Front. Plant Sci.">
        <title>Red Clover (Trifolium pratense) and Zigzag Clover (T. medium) - A Picture of Genomic Similarities and Differences.</title>
        <authorList>
            <person name="Dluhosova J."/>
            <person name="Istvanek J."/>
            <person name="Nedelnik J."/>
            <person name="Repkova J."/>
        </authorList>
    </citation>
    <scope>NUCLEOTIDE SEQUENCE [LARGE SCALE GENOMIC DNA]</scope>
    <source>
        <strain evidence="2">cv. 10/8</strain>
        <tissue evidence="1">Leaf</tissue>
    </source>
</reference>
<proteinExistence type="predicted"/>
<evidence type="ECO:0000313" key="1">
    <source>
        <dbReference type="EMBL" id="MCI71741.1"/>
    </source>
</evidence>
<protein>
    <submittedName>
        <fullName evidence="1">Uncharacterized protein</fullName>
    </submittedName>
</protein>
<dbReference type="Proteomes" id="UP000265520">
    <property type="component" value="Unassembled WGS sequence"/>
</dbReference>
<keyword evidence="2" id="KW-1185">Reference proteome</keyword>
<feature type="non-terminal residue" evidence="1">
    <location>
        <position position="30"/>
    </location>
</feature>
<comment type="caution">
    <text evidence="1">The sequence shown here is derived from an EMBL/GenBank/DDBJ whole genome shotgun (WGS) entry which is preliminary data.</text>
</comment>
<dbReference type="EMBL" id="LXQA010802994">
    <property type="protein sequence ID" value="MCI71741.1"/>
    <property type="molecule type" value="Genomic_DNA"/>
</dbReference>
<organism evidence="1 2">
    <name type="scientific">Trifolium medium</name>
    <dbReference type="NCBI Taxonomy" id="97028"/>
    <lineage>
        <taxon>Eukaryota</taxon>
        <taxon>Viridiplantae</taxon>
        <taxon>Streptophyta</taxon>
        <taxon>Embryophyta</taxon>
        <taxon>Tracheophyta</taxon>
        <taxon>Spermatophyta</taxon>
        <taxon>Magnoliopsida</taxon>
        <taxon>eudicotyledons</taxon>
        <taxon>Gunneridae</taxon>
        <taxon>Pentapetalae</taxon>
        <taxon>rosids</taxon>
        <taxon>fabids</taxon>
        <taxon>Fabales</taxon>
        <taxon>Fabaceae</taxon>
        <taxon>Papilionoideae</taxon>
        <taxon>50 kb inversion clade</taxon>
        <taxon>NPAAA clade</taxon>
        <taxon>Hologalegina</taxon>
        <taxon>IRL clade</taxon>
        <taxon>Trifolieae</taxon>
        <taxon>Trifolium</taxon>
    </lineage>
</organism>
<dbReference type="AlphaFoldDB" id="A0A392UDZ4"/>
<evidence type="ECO:0000313" key="2">
    <source>
        <dbReference type="Proteomes" id="UP000265520"/>
    </source>
</evidence>
<name>A0A392UDZ4_9FABA</name>
<sequence>MLILLWSITPIWLHINVHGATGSISKRARK</sequence>
<accession>A0A392UDZ4</accession>